<evidence type="ECO:0000259" key="4">
    <source>
        <dbReference type="PROSITE" id="PS50102"/>
    </source>
</evidence>
<dbReference type="Proteomes" id="UP000836402">
    <property type="component" value="Unassembled WGS sequence"/>
</dbReference>
<feature type="region of interest" description="Disordered" evidence="3">
    <location>
        <begin position="851"/>
        <end position="984"/>
    </location>
</feature>
<evidence type="ECO:0000313" key="8">
    <source>
        <dbReference type="Proteomes" id="UP000836402"/>
    </source>
</evidence>
<evidence type="ECO:0000313" key="6">
    <source>
        <dbReference type="EMBL" id="KAE8264380.1"/>
    </source>
</evidence>
<sequence>MSSRHMMQNHIPAAPAIERTVVFANLPAEVNEYWIRSVIAPLGLVQSVELSQGPGGTLQAKVAFPTTDQAQAAVHFHGQIALDRPIHIQLPQDAFMKNPQHFAQPQMGRHPLALNVDLNSYHGGRPRIAGQMPLAGQRHRGVELEPTHKNLYVLNLPLDATTDQLAALFGQYGAVVHCVILAMLDAQARRRGFIDMAAAEGAKEAIEALNGFVWHGYPIEVSYAIVQRSGGPFEQAAGRHVIKRNVPRNRFNTGPRRVPSDATVSPLAAGGRHPAILGGGGGPVSAGAVSAANGIVGYNSPAMQHGQGMYDPMMGAGYPDLQGRSLEYPNMAGMFAGAGAQEHSPIPSDPCTLFISGLDPVAILDDEDLRHALEVYGPVQAVSLSRDGSNMSRGFGMVTYIHEASARKAKAGLDGKLFNGRKVSAHHLPFNRNMPDLLPLSVNNSSTCSPVGTHSGLPSGLSMMDPGSLTSSPEYRRGPSGYSMGGTPASGSGGGYGHTNFSTPQPQSSSTSNSDFPTYNLPPVPATEGPMPSSSSFIRQQQQQQQQQHQQQQQQQTNFSYHLGFSPNNWSAASSKGYTDVRSPGETVNGARFAMQGGGDSSAVLAEPFVHRSNSGNVLGPSVSPVTEQHTEGAQDSSKGYPLGAPFESPSVHGLSPSTLKSNNAAFSTGGVFASSGSRGPLDASSFEFYPSDKGEAGQQGGQQSGSGNSRPLSRSSGSLGVTLGSDVAASIAAAAGAPPMFFPKTTTTTSNRSGQSTSAEAVSAEQNRNGGGMADTTPKLDGQPFSASVHSTPLTRRGNGHGHAHMYSHITRSAGPGTSIGSMGSISHAGSTSALSAASWARTPQSSLSSLEQISPASGSSAFGNGTPGGLAFKQAESHEEPLSGGSAFTLTGNGGGERSMKGSMHSASASASHPWAGFPGGSAMAPWTSPQAVAGSYSSSKENRNHGTQGPSSDSSSFTETNGGHSALRSLHQGSPPYSAALDSGYRKVPLAPVGHEKSASITSPRTRLSSGSTGAVGGATNENGNNPRRHGAGYNNENASIDLSKAVAGLNIST</sequence>
<feature type="domain" description="RRM" evidence="4">
    <location>
        <begin position="149"/>
        <end position="226"/>
    </location>
</feature>
<reference evidence="6" key="1">
    <citation type="submission" date="2016-04" db="EMBL/GenBank/DDBJ databases">
        <authorList>
            <person name="Nguyen H.D."/>
            <person name="Kesanakurti P."/>
            <person name="Cullis J."/>
            <person name="Levesque C.A."/>
            <person name="Hambleton S."/>
        </authorList>
    </citation>
    <scope>NUCLEOTIDE SEQUENCE</scope>
    <source>
        <strain evidence="6">DAOMC 238032</strain>
    </source>
</reference>
<dbReference type="EMBL" id="LWDD02000071">
    <property type="protein sequence ID" value="KAE8264380.1"/>
    <property type="molecule type" value="Genomic_DNA"/>
</dbReference>
<dbReference type="InterPro" id="IPR012677">
    <property type="entry name" value="Nucleotide-bd_a/b_plait_sf"/>
</dbReference>
<keyword evidence="8" id="KW-1185">Reference proteome</keyword>
<feature type="domain" description="RRM" evidence="4">
    <location>
        <begin position="351"/>
        <end position="423"/>
    </location>
</feature>
<dbReference type="SUPFAM" id="SSF54928">
    <property type="entry name" value="RNA-binding domain, RBD"/>
    <property type="match status" value="3"/>
</dbReference>
<evidence type="ECO:0000256" key="1">
    <source>
        <dbReference type="ARBA" id="ARBA00022884"/>
    </source>
</evidence>
<dbReference type="EMBL" id="CAJHJG010000497">
    <property type="protein sequence ID" value="CAD6903044.1"/>
    <property type="molecule type" value="Genomic_DNA"/>
</dbReference>
<feature type="compositionally biased region" description="Polar residues" evidence="3">
    <location>
        <begin position="1002"/>
        <end position="1011"/>
    </location>
</feature>
<feature type="region of interest" description="Disordered" evidence="3">
    <location>
        <begin position="739"/>
        <end position="784"/>
    </location>
</feature>
<evidence type="ECO:0000313" key="5">
    <source>
        <dbReference type="EMBL" id="CAD6903044.1"/>
    </source>
</evidence>
<dbReference type="PANTHER" id="PTHR48025:SF1">
    <property type="entry name" value="RRM DOMAIN-CONTAINING PROTEIN"/>
    <property type="match status" value="1"/>
</dbReference>
<dbReference type="Gene3D" id="3.30.70.330">
    <property type="match status" value="3"/>
</dbReference>
<feature type="compositionally biased region" description="Low complexity" evidence="3">
    <location>
        <begin position="499"/>
        <end position="518"/>
    </location>
</feature>
<gene>
    <name evidence="6" type="ORF">A4X03_0g997</name>
    <name evidence="5" type="ORF">JKIAZH3_G2694</name>
</gene>
<dbReference type="InterPro" id="IPR050502">
    <property type="entry name" value="Euk_RNA-bind_prot"/>
</dbReference>
<dbReference type="InterPro" id="IPR000504">
    <property type="entry name" value="RRM_dom"/>
</dbReference>
<evidence type="ECO:0000256" key="3">
    <source>
        <dbReference type="SAM" id="MobiDB-lite"/>
    </source>
</evidence>
<feature type="region of interest" description="Disordered" evidence="3">
    <location>
        <begin position="998"/>
        <end position="1042"/>
    </location>
</feature>
<keyword evidence="1 2" id="KW-0694">RNA-binding</keyword>
<accession>A0A177VAC4</accession>
<dbReference type="Pfam" id="PF00076">
    <property type="entry name" value="RRM_1"/>
    <property type="match status" value="2"/>
</dbReference>
<feature type="compositionally biased region" description="Low complexity" evidence="3">
    <location>
        <begin position="540"/>
        <end position="556"/>
    </location>
</feature>
<comment type="caution">
    <text evidence="6">The sequence shown here is derived from an EMBL/GenBank/DDBJ whole genome shotgun (WGS) entry which is preliminary data.</text>
</comment>
<reference evidence="5" key="3">
    <citation type="submission" date="2020-10" db="EMBL/GenBank/DDBJ databases">
        <authorList>
            <person name="Sedaghatjoo S."/>
        </authorList>
    </citation>
    <scope>NUCLEOTIDE SEQUENCE</scope>
    <source>
        <strain evidence="5">AZH3</strain>
    </source>
</reference>
<feature type="region of interest" description="Disordered" evidence="3">
    <location>
        <begin position="684"/>
        <end position="719"/>
    </location>
</feature>
<dbReference type="PANTHER" id="PTHR48025">
    <property type="entry name" value="OS02G0815200 PROTEIN"/>
    <property type="match status" value="1"/>
</dbReference>
<dbReference type="PROSITE" id="PS50102">
    <property type="entry name" value="RRM"/>
    <property type="match status" value="2"/>
</dbReference>
<protein>
    <recommendedName>
        <fullName evidence="4">RRM domain-containing protein</fullName>
    </recommendedName>
</protein>
<feature type="region of interest" description="Disordered" evidence="3">
    <location>
        <begin position="614"/>
        <end position="656"/>
    </location>
</feature>
<dbReference type="SMART" id="SM00360">
    <property type="entry name" value="RRM"/>
    <property type="match status" value="3"/>
</dbReference>
<dbReference type="CDD" id="cd00590">
    <property type="entry name" value="RRM_SF"/>
    <property type="match status" value="2"/>
</dbReference>
<name>A0A177VAC4_9BASI</name>
<dbReference type="Proteomes" id="UP000077671">
    <property type="component" value="Unassembled WGS sequence"/>
</dbReference>
<dbReference type="GO" id="GO:0005634">
    <property type="term" value="C:nucleus"/>
    <property type="evidence" value="ECO:0007669"/>
    <property type="project" value="TreeGrafter"/>
</dbReference>
<organism evidence="6 7">
    <name type="scientific">Tilletia caries</name>
    <name type="common">wheat bunt fungus</name>
    <dbReference type="NCBI Taxonomy" id="13290"/>
    <lineage>
        <taxon>Eukaryota</taxon>
        <taxon>Fungi</taxon>
        <taxon>Dikarya</taxon>
        <taxon>Basidiomycota</taxon>
        <taxon>Ustilaginomycotina</taxon>
        <taxon>Exobasidiomycetes</taxon>
        <taxon>Tilletiales</taxon>
        <taxon>Tilletiaceae</taxon>
        <taxon>Tilletia</taxon>
    </lineage>
</organism>
<evidence type="ECO:0000256" key="2">
    <source>
        <dbReference type="PROSITE-ProRule" id="PRU00176"/>
    </source>
</evidence>
<feature type="compositionally biased region" description="Polar residues" evidence="3">
    <location>
        <begin position="851"/>
        <end position="865"/>
    </location>
</feature>
<proteinExistence type="predicted"/>
<reference evidence="6" key="2">
    <citation type="journal article" date="2019" name="IMA Fungus">
        <title>Genome sequencing and comparison of five Tilletia species to identify candidate genes for the detection of regulated species infecting wheat.</title>
        <authorList>
            <person name="Nguyen H.D.T."/>
            <person name="Sultana T."/>
            <person name="Kesanakurti P."/>
            <person name="Hambleton S."/>
        </authorList>
    </citation>
    <scope>NUCLEOTIDE SEQUENCE</scope>
    <source>
        <strain evidence="6">DAOMC 238032</strain>
    </source>
</reference>
<evidence type="ECO:0000313" key="7">
    <source>
        <dbReference type="Proteomes" id="UP000077671"/>
    </source>
</evidence>
<dbReference type="GO" id="GO:0003729">
    <property type="term" value="F:mRNA binding"/>
    <property type="evidence" value="ECO:0007669"/>
    <property type="project" value="TreeGrafter"/>
</dbReference>
<dbReference type="InterPro" id="IPR035979">
    <property type="entry name" value="RBD_domain_sf"/>
</dbReference>
<feature type="region of interest" description="Disordered" evidence="3">
    <location>
        <begin position="447"/>
        <end position="566"/>
    </location>
</feature>
<feature type="compositionally biased region" description="Low complexity" evidence="3">
    <location>
        <begin position="706"/>
        <end position="719"/>
    </location>
</feature>
<feature type="compositionally biased region" description="Low complexity" evidence="3">
    <location>
        <begin position="746"/>
        <end position="759"/>
    </location>
</feature>
<dbReference type="AlphaFoldDB" id="A0A177VAC4"/>
<feature type="compositionally biased region" description="Polar residues" evidence="3">
    <location>
        <begin position="930"/>
        <end position="966"/>
    </location>
</feature>
<feature type="compositionally biased region" description="Polar residues" evidence="3">
    <location>
        <begin position="624"/>
        <end position="638"/>
    </location>
</feature>